<proteinExistence type="predicted"/>
<evidence type="ECO:0000313" key="1">
    <source>
        <dbReference type="EMBL" id="KAF0696904.1"/>
    </source>
</evidence>
<comment type="caution">
    <text evidence="1">The sequence shown here is derived from an EMBL/GenBank/DDBJ whole genome shotgun (WGS) entry which is preliminary data.</text>
</comment>
<organism evidence="1 2">
    <name type="scientific">Aphis craccivora</name>
    <name type="common">Cowpea aphid</name>
    <dbReference type="NCBI Taxonomy" id="307492"/>
    <lineage>
        <taxon>Eukaryota</taxon>
        <taxon>Metazoa</taxon>
        <taxon>Ecdysozoa</taxon>
        <taxon>Arthropoda</taxon>
        <taxon>Hexapoda</taxon>
        <taxon>Insecta</taxon>
        <taxon>Pterygota</taxon>
        <taxon>Neoptera</taxon>
        <taxon>Paraneoptera</taxon>
        <taxon>Hemiptera</taxon>
        <taxon>Sternorrhyncha</taxon>
        <taxon>Aphidomorpha</taxon>
        <taxon>Aphidoidea</taxon>
        <taxon>Aphididae</taxon>
        <taxon>Aphidini</taxon>
        <taxon>Aphis</taxon>
        <taxon>Aphis</taxon>
    </lineage>
</organism>
<gene>
    <name evidence="1" type="ORF">FWK35_00037519</name>
</gene>
<evidence type="ECO:0000313" key="2">
    <source>
        <dbReference type="Proteomes" id="UP000478052"/>
    </source>
</evidence>
<dbReference type="AlphaFoldDB" id="A0A6G0VLE4"/>
<sequence>SIQADVWRQIAFNIGQKYKEEITPAFLRVRVALDRGDIKQKLGIESIGSNKVEELYHKNVSSYSTFEEEVEENDGNSPLLYN</sequence>
<name>A0A6G0VLE4_APHCR</name>
<keyword evidence="2" id="KW-1185">Reference proteome</keyword>
<accession>A0A6G0VLE4</accession>
<reference evidence="1 2" key="1">
    <citation type="submission" date="2019-08" db="EMBL/GenBank/DDBJ databases">
        <title>Whole genome of Aphis craccivora.</title>
        <authorList>
            <person name="Voronova N.V."/>
            <person name="Shulinski R.S."/>
            <person name="Bandarenka Y.V."/>
            <person name="Zhorov D.G."/>
            <person name="Warner D."/>
        </authorList>
    </citation>
    <scope>NUCLEOTIDE SEQUENCE [LARGE SCALE GENOMIC DNA]</scope>
    <source>
        <strain evidence="1">180601</strain>
        <tissue evidence="1">Whole Body</tissue>
    </source>
</reference>
<protein>
    <submittedName>
        <fullName evidence="1">Uncharacterized protein</fullName>
    </submittedName>
</protein>
<dbReference type="EMBL" id="VUJU01015118">
    <property type="protein sequence ID" value="KAF0696904.1"/>
    <property type="molecule type" value="Genomic_DNA"/>
</dbReference>
<dbReference type="Proteomes" id="UP000478052">
    <property type="component" value="Unassembled WGS sequence"/>
</dbReference>
<feature type="non-terminal residue" evidence="1">
    <location>
        <position position="1"/>
    </location>
</feature>